<dbReference type="Pfam" id="PF03108">
    <property type="entry name" value="DBD_Tnp_Mut"/>
    <property type="match status" value="1"/>
</dbReference>
<reference evidence="2" key="1">
    <citation type="journal article" date="2017" name="Nature">
        <title>The genome of Chenopodium quinoa.</title>
        <authorList>
            <person name="Jarvis D.E."/>
            <person name="Ho Y.S."/>
            <person name="Lightfoot D.J."/>
            <person name="Schmoeckel S.M."/>
            <person name="Li B."/>
            <person name="Borm T.J.A."/>
            <person name="Ohyanagi H."/>
            <person name="Mineta K."/>
            <person name="Michell C.T."/>
            <person name="Saber N."/>
            <person name="Kharbatia N.M."/>
            <person name="Rupper R.R."/>
            <person name="Sharp A.R."/>
            <person name="Dally N."/>
            <person name="Boughton B.A."/>
            <person name="Woo Y.H."/>
            <person name="Gao G."/>
            <person name="Schijlen E.G.W.M."/>
            <person name="Guo X."/>
            <person name="Momin A.A."/>
            <person name="Negrao S."/>
            <person name="Al-Babili S."/>
            <person name="Gehring C."/>
            <person name="Roessner U."/>
            <person name="Jung C."/>
            <person name="Murphy K."/>
            <person name="Arold S.T."/>
            <person name="Gojobori T."/>
            <person name="van der Linden C.G."/>
            <person name="van Loo E.N."/>
            <person name="Jellen E.N."/>
            <person name="Maughan P.J."/>
            <person name="Tester M."/>
        </authorList>
    </citation>
    <scope>NUCLEOTIDE SEQUENCE [LARGE SCALE GENOMIC DNA]</scope>
    <source>
        <strain evidence="2">cv. PI 614886</strain>
    </source>
</reference>
<reference evidence="2" key="2">
    <citation type="submission" date="2021-03" db="UniProtKB">
        <authorList>
            <consortium name="EnsemblPlants"/>
        </authorList>
    </citation>
    <scope>IDENTIFICATION</scope>
</reference>
<name>A0A803N300_CHEQI</name>
<feature type="domain" description="Transposase MuDR plant" evidence="1">
    <location>
        <begin position="229"/>
        <end position="282"/>
    </location>
</feature>
<dbReference type="InterPro" id="IPR004332">
    <property type="entry name" value="Transposase_MuDR"/>
</dbReference>
<evidence type="ECO:0000259" key="1">
    <source>
        <dbReference type="Pfam" id="PF03108"/>
    </source>
</evidence>
<evidence type="ECO:0000313" key="3">
    <source>
        <dbReference type="Proteomes" id="UP000596660"/>
    </source>
</evidence>
<sequence>MYYRGGRVNIFDNIPDTIDSSYVKQLIDSLGYTDIAKLHFLDFRKTTQDGMRFLAFDSRTFDPFLSLLLECRVIHVYCEHELGMPTNFNVGSGGQGSCQGPAVGSFMFLLNGFGAGCFEPRRSRDIQFDYDSEGTDEDDVEFVSARDKLTQEKKNELDFEEELGMLQRVAKSEGKAMNMFEEVWEGGSDEDSPSKDDDEDDMGYLVAPVQGKNTRVHMGSETSTSDFYLGQQFDNDVMFREALTDYCVGSGRNIKIYRNDPNRVGAKCRHHAKGCPWKIWAS</sequence>
<evidence type="ECO:0000313" key="2">
    <source>
        <dbReference type="EnsemblPlants" id="AUR62039556-RA:cds"/>
    </source>
</evidence>
<keyword evidence="3" id="KW-1185">Reference proteome</keyword>
<dbReference type="Gramene" id="AUR62039556-RA">
    <property type="protein sequence ID" value="AUR62039556-RA:cds"/>
    <property type="gene ID" value="AUR62039556"/>
</dbReference>
<protein>
    <recommendedName>
        <fullName evidence="1">Transposase MuDR plant domain-containing protein</fullName>
    </recommendedName>
</protein>
<proteinExistence type="predicted"/>
<dbReference type="AlphaFoldDB" id="A0A803N300"/>
<accession>A0A803N300</accession>
<dbReference type="Proteomes" id="UP000596660">
    <property type="component" value="Unplaced"/>
</dbReference>
<dbReference type="EnsemblPlants" id="AUR62039556-RA">
    <property type="protein sequence ID" value="AUR62039556-RA:cds"/>
    <property type="gene ID" value="AUR62039556"/>
</dbReference>
<organism evidence="2 3">
    <name type="scientific">Chenopodium quinoa</name>
    <name type="common">Quinoa</name>
    <dbReference type="NCBI Taxonomy" id="63459"/>
    <lineage>
        <taxon>Eukaryota</taxon>
        <taxon>Viridiplantae</taxon>
        <taxon>Streptophyta</taxon>
        <taxon>Embryophyta</taxon>
        <taxon>Tracheophyta</taxon>
        <taxon>Spermatophyta</taxon>
        <taxon>Magnoliopsida</taxon>
        <taxon>eudicotyledons</taxon>
        <taxon>Gunneridae</taxon>
        <taxon>Pentapetalae</taxon>
        <taxon>Caryophyllales</taxon>
        <taxon>Chenopodiaceae</taxon>
        <taxon>Chenopodioideae</taxon>
        <taxon>Atripliceae</taxon>
        <taxon>Chenopodium</taxon>
    </lineage>
</organism>